<organism evidence="5 6">
    <name type="scientific">Fibrobacter succinogenes (strain ATCC 19169 / S85)</name>
    <dbReference type="NCBI Taxonomy" id="59374"/>
    <lineage>
        <taxon>Bacteria</taxon>
        <taxon>Pseudomonadati</taxon>
        <taxon>Fibrobacterota</taxon>
        <taxon>Fibrobacteria</taxon>
        <taxon>Fibrobacterales</taxon>
        <taxon>Fibrobacteraceae</taxon>
        <taxon>Fibrobacter</taxon>
    </lineage>
</organism>
<dbReference type="InterPro" id="IPR037160">
    <property type="entry name" value="DNA_Pol_thumb_sf"/>
</dbReference>
<evidence type="ECO:0000313" key="5">
    <source>
        <dbReference type="EMBL" id="ADL27314.1"/>
    </source>
</evidence>
<feature type="domain" description="MBG" evidence="2">
    <location>
        <begin position="1709"/>
        <end position="1784"/>
    </location>
</feature>
<dbReference type="KEGG" id="fsc:FSU_2681"/>
<accession>C9RJZ9</accession>
<dbReference type="Pfam" id="PF18998">
    <property type="entry name" value="Flg_new_2"/>
    <property type="match status" value="1"/>
</dbReference>
<keyword evidence="1" id="KW-0732">Signal</keyword>
<feature type="signal peptide" evidence="1">
    <location>
        <begin position="1"/>
        <end position="28"/>
    </location>
</feature>
<dbReference type="Pfam" id="PF18676">
    <property type="entry name" value="MBG_2"/>
    <property type="match status" value="1"/>
</dbReference>
<dbReference type="Gene3D" id="2.160.20.110">
    <property type="match status" value="3"/>
</dbReference>
<feature type="chain" id="PRO_5003001660" evidence="1">
    <location>
        <begin position="29"/>
        <end position="1994"/>
    </location>
</feature>
<evidence type="ECO:0000259" key="2">
    <source>
        <dbReference type="Pfam" id="PF18676"/>
    </source>
</evidence>
<dbReference type="Proteomes" id="UP000001497">
    <property type="component" value="Chromosome"/>
</dbReference>
<dbReference type="eggNOG" id="COG5492">
    <property type="taxonomic scope" value="Bacteria"/>
</dbReference>
<reference evidence="5" key="3">
    <citation type="submission" date="2010-08" db="EMBL/GenBank/DDBJ databases">
        <authorList>
            <person name="Durkin A.S."/>
            <person name="Nelson K.E."/>
            <person name="Morrison M."/>
            <person name="Forsberg C.W."/>
            <person name="Wilson D.B."/>
            <person name="Russell J.B."/>
            <person name="Cann I.K.O."/>
            <person name="Mackie R.I."/>
            <person name="White B.A."/>
        </authorList>
    </citation>
    <scope>NUCLEOTIDE SEQUENCE</scope>
    <source>
        <strain evidence="5">S85</strain>
    </source>
</reference>
<dbReference type="SUPFAM" id="SSF51126">
    <property type="entry name" value="Pectin lyase-like"/>
    <property type="match status" value="1"/>
</dbReference>
<dbReference type="InterPro" id="IPR011050">
    <property type="entry name" value="Pectin_lyase_fold/virulence"/>
</dbReference>
<dbReference type="KEGG" id="fsu:Fisuc_2145"/>
<evidence type="ECO:0000313" key="6">
    <source>
        <dbReference type="Proteomes" id="UP000000517"/>
    </source>
</evidence>
<dbReference type="InterPro" id="IPR044060">
    <property type="entry name" value="Bacterial_rp_domain"/>
</dbReference>
<dbReference type="HOGENOM" id="CLU_234023_0_0_0"/>
<dbReference type="Proteomes" id="UP000000517">
    <property type="component" value="Chromosome"/>
</dbReference>
<gene>
    <name evidence="4" type="ordered locus">Fisuc_2145</name>
    <name evidence="5" type="ordered locus">FSU_2681</name>
</gene>
<name>C9RJZ9_FIBSS</name>
<dbReference type="PATRIC" id="fig|59374.8.peg.2568"/>
<evidence type="ECO:0000313" key="4">
    <source>
        <dbReference type="EMBL" id="ACX75732.1"/>
    </source>
</evidence>
<evidence type="ECO:0000313" key="7">
    <source>
        <dbReference type="Proteomes" id="UP000001497"/>
    </source>
</evidence>
<dbReference type="EMBL" id="CP002158">
    <property type="protein sequence ID" value="ADL27314.1"/>
    <property type="molecule type" value="Genomic_DNA"/>
</dbReference>
<dbReference type="EMBL" id="CP001792">
    <property type="protein sequence ID" value="ACX75732.1"/>
    <property type="molecule type" value="Genomic_DNA"/>
</dbReference>
<evidence type="ECO:0000256" key="1">
    <source>
        <dbReference type="SAM" id="SignalP"/>
    </source>
</evidence>
<reference evidence="6" key="2">
    <citation type="submission" date="2010-08" db="EMBL/GenBank/DDBJ databases">
        <title>Complete sequence of Fibrobacter succinogenes subsp. succinogenes S85.</title>
        <authorList>
            <person name="Durkin A.S."/>
            <person name="Nelson K.E."/>
            <person name="Morrison M."/>
            <person name="Forsberg C.W."/>
            <person name="Wilson D.B."/>
            <person name="Russell J.B."/>
            <person name="Cann I.K.O."/>
            <person name="Mackie R.I."/>
            <person name="White B.A."/>
        </authorList>
    </citation>
    <scope>NUCLEOTIDE SEQUENCE [LARGE SCALE GENOMIC DNA]</scope>
    <source>
        <strain evidence="6">ATCC 19169 / S85</strain>
    </source>
</reference>
<sequence>MLYPMKNIKIFAFLAIFLLSAFVSSAWAVDVTLTYKISVTGTIPHAYITNADGETACDWANGIGVLWPANEGHTMNDGYGITFTPNQELDKTNKNEKGNKVSTAFSTEEKETDFQVKVGKEGFYLKSVTFKENNTVKASSPSNIAPNSTSIGVRVPANKFFNYITVVLTVDAYTVSVPENLTISDAFATISGVNYYKSGEKYTLTLSTTNANEIIDGITGVKATLEADKKSATFKMPSEDVTIMATTAEVYTVSVPENLTISDAFATISGVNYYKSGEKYTLTLSTTNANEIIDGITGVEATLEADKKSATFKMPSEDVTITATIASIVKEWDNGDGTKESPYKITSVEDLNTLAERVNAGNDFKGKYFKLTTDIEYSHKTKWENASSSTEHNFTPIGIYDDYSGYTYTFNGIFDGDGKTIRGIRINSDEYFSRVGLFGFLGGDAEVKNLRVADAVISAYEEVGTIAGHNEGKIRDCIVDSVLFKNVQRMCGGIAGYNQGTLSGNLVIRVTISTGSGYGAVAGINSSGRLSNNFYTACTFAGVENATNVGTADEKAFYQHQQVSYDVTDDNGAVSIHAVTLGEGISITSPKSPIYTDNDKNAYYMAGEICTITVANEDGIIEKITGVTASNENVTMNLAADKKSATFTMPSENVTITAEFPSTVVGYTVSVPGDLTISDAFATIEGVDYYKVGETYTLTAKENEIINTITGVTASNETVTIKLAADFKTATFEMPGEDVTITATTAEVYTVSVPENLTISDAFAIIEGVNYYKVGETYTLTAKENEIINTITGVTASNETVTINLAADKKSATFTMPSENVTITATTAEVYTVSVPENLTISDAFAIIEGVNYYKVGETYTLTLSNAKVNGFIDGITGVTATIAADRKSATFTMPSENVEMSASISKIWGGDDGRDGSKEHPYTIASVSELNELALVVNSGNDFKDMYFEVVEDIVYDVTQTDNGNNYTAIGDSKHPFNGKFNGNGHTISGIRIYKPNGYNQGLFGWLGEGAEVENVKLADVEITAEQVSGGIAGANDRGSIRNCTVEKSVKIVFTGNSFGGIVGNNTGTVSGCTSSATLISLGVSHDIGGIAGDNAAGGVLKDNLVIGAYVLTTSSRLGTIVGNNDEGTLNNNFYIACTVAGVENATNVGTGHGDVTENNGAVSIHAVTLGEGFSIVTPEKSIYTDNDRHNYYKAGETLTLEINFAGEKKTATFNMPNRDVEIAATASELHTVTVPEGFDISEPYLTIGGIKYYRLGETYTLTLTTAKIDEVIGEITGVTASIANDGKSATFTMPSENVEISATISKILWGGDDGRDGSKEHPYTIASAAELSVLALAVNSGNDFKDTYFEVVEDIVYDVTQTDNGNNYTAIGNEKLPFNGKFNGNGHTISGIRINKPKDYYQGLFGYLDEGAEVENVKVADVEITANHYAGGIAGESKGSIRNCTVEKSVKLAATGMDSRFFGGIAGVNGGTVSGCTSSATLTATGVDSRFFGGIVGDNGGTVSGCTSSATLTGSGYDREFGGIVGQNGGTVSGNTSSATLTTTGVDSRFFGGIVGHSWKGFISNNIAKNVTVSAPEYYGAVVGETENSKLENNFYTACTVNGVENATNVGVDGSDVTENYGAVGISFTEPAAVKDLVYNKLSHELVTAGKTNFGMLLYSLDGENYGTEIPTATDAKTYTVYYRVDKDGENVILPRTIKVSIAKIPLTVTAKNKIIVYGDEPANDGVEYSGFIGDETASVLGGKLTYSYNYKKLDKVGEYTITPSGLTSGNYEITYAAGTLTVKKADVSVEALAAKEKLVYNGKAQELVTAGKTNFGTLLYSLDGKKYSSEIPAATDAKTYTVYYKVEGSDNWNAYEAKKVEVKIAKADVSVDAPVAKEKLVYSGKSQELVTAGKTNFGTLLYSLDGKKYSSEIPTATDAKTYTVYYKVEGSDNWNAFEAKKVEVVIAKSTAIGHMNTRAARVIKVGADRTFDLKGRPVRGSSNARGAYYKK</sequence>
<dbReference type="OrthoDB" id="9816446at2"/>
<dbReference type="InterPro" id="IPR041286">
    <property type="entry name" value="MBG_2"/>
</dbReference>
<dbReference type="Gene3D" id="3.30.210.10">
    <property type="entry name" value="DNA polymerase, thumb domain"/>
    <property type="match status" value="1"/>
</dbReference>
<evidence type="ECO:0000259" key="3">
    <source>
        <dbReference type="Pfam" id="PF18998"/>
    </source>
</evidence>
<feature type="domain" description="Bacterial repeat" evidence="3">
    <location>
        <begin position="601"/>
        <end position="660"/>
    </location>
</feature>
<reference evidence="4 7" key="1">
    <citation type="submission" date="2009-10" db="EMBL/GenBank/DDBJ databases">
        <title>Complete sequence of Fibrobacter succinogenes subsp. succinogenes S85.</title>
        <authorList>
            <consortium name="US DOE Joint Genome Institute"/>
            <person name="Lucas S."/>
            <person name="Copeland A."/>
            <person name="Lapidus A."/>
            <person name="Glavina del Rio T."/>
            <person name="Tice H."/>
            <person name="Bruce D."/>
            <person name="Goodwin L."/>
            <person name="Pitluck S."/>
            <person name="Chertkov O."/>
            <person name="Detter J.C."/>
            <person name="Han C."/>
            <person name="Tapia R."/>
            <person name="Larimer F."/>
            <person name="Land M."/>
            <person name="Hauser L."/>
            <person name="Kyrpides N."/>
            <person name="Mikhailova N."/>
            <person name="Weimer P.J."/>
            <person name="Stevenson D.M."/>
            <person name="Boyum J."/>
            <person name="Brumm P.I."/>
            <person name="Mead D."/>
        </authorList>
    </citation>
    <scope>NUCLEOTIDE SEQUENCE [LARGE SCALE GENOMIC DNA]</scope>
    <source>
        <strain evidence="7">ATCC 19169 / S85</strain>
        <strain evidence="4">S85</strain>
    </source>
</reference>
<proteinExistence type="predicted"/>
<dbReference type="STRING" id="59374.FSU_2681"/>
<dbReference type="eggNOG" id="COG3210">
    <property type="taxonomic scope" value="Bacteria"/>
</dbReference>
<keyword evidence="7" id="KW-1185">Reference proteome</keyword>
<protein>
    <submittedName>
        <fullName evidence="4">GLUG domain protein</fullName>
    </submittedName>
</protein>